<evidence type="ECO:0000259" key="16">
    <source>
        <dbReference type="Pfam" id="PF16644"/>
    </source>
</evidence>
<accession>A0AA40HAI0</accession>
<evidence type="ECO:0000256" key="5">
    <source>
        <dbReference type="ARBA" id="ARBA00022475"/>
    </source>
</evidence>
<evidence type="ECO:0000259" key="15">
    <source>
        <dbReference type="Pfam" id="PF00999"/>
    </source>
</evidence>
<keyword evidence="9 12" id="KW-0406">Ion transport</keyword>
<evidence type="ECO:0000256" key="8">
    <source>
        <dbReference type="ARBA" id="ARBA00023053"/>
    </source>
</evidence>
<organism evidence="17 18">
    <name type="scientific">Cnephaeus nilssonii</name>
    <name type="common">Northern bat</name>
    <name type="synonym">Eptesicus nilssonii</name>
    <dbReference type="NCBI Taxonomy" id="3371016"/>
    <lineage>
        <taxon>Eukaryota</taxon>
        <taxon>Metazoa</taxon>
        <taxon>Chordata</taxon>
        <taxon>Craniata</taxon>
        <taxon>Vertebrata</taxon>
        <taxon>Euteleostomi</taxon>
        <taxon>Mammalia</taxon>
        <taxon>Eutheria</taxon>
        <taxon>Laurasiatheria</taxon>
        <taxon>Chiroptera</taxon>
        <taxon>Yangochiroptera</taxon>
        <taxon>Vespertilionidae</taxon>
        <taxon>Cnephaeus</taxon>
    </lineage>
</organism>
<evidence type="ECO:0000256" key="4">
    <source>
        <dbReference type="ARBA" id="ARBA00022449"/>
    </source>
</evidence>
<evidence type="ECO:0000256" key="6">
    <source>
        <dbReference type="ARBA" id="ARBA00022692"/>
    </source>
</evidence>
<dbReference type="GO" id="GO:0015385">
    <property type="term" value="F:sodium:proton antiporter activity"/>
    <property type="evidence" value="ECO:0007669"/>
    <property type="project" value="InterPro"/>
</dbReference>
<protein>
    <recommendedName>
        <fullName evidence="12">Sodium/hydrogen exchanger</fullName>
    </recommendedName>
</protein>
<dbReference type="NCBIfam" id="TIGR00840">
    <property type="entry name" value="b_cpa1"/>
    <property type="match status" value="1"/>
</dbReference>
<feature type="transmembrane region" description="Helical" evidence="14">
    <location>
        <begin position="203"/>
        <end position="222"/>
    </location>
</feature>
<evidence type="ECO:0000313" key="17">
    <source>
        <dbReference type="EMBL" id="KAK1327685.1"/>
    </source>
</evidence>
<dbReference type="Gene3D" id="6.10.250.2020">
    <property type="match status" value="1"/>
</dbReference>
<keyword evidence="11 12" id="KW-0739">Sodium transport</keyword>
<feature type="domain" description="Cation/H+ exchanger transmembrane" evidence="15">
    <location>
        <begin position="90"/>
        <end position="326"/>
    </location>
</feature>
<dbReference type="EMBL" id="JAULJE010000026">
    <property type="protein sequence ID" value="KAK1327685.1"/>
    <property type="molecule type" value="Genomic_DNA"/>
</dbReference>
<keyword evidence="4 12" id="KW-0050">Antiport</keyword>
<keyword evidence="8" id="KW-0915">Sodium</keyword>
<feature type="transmembrane region" description="Helical" evidence="14">
    <location>
        <begin position="81"/>
        <end position="99"/>
    </location>
</feature>
<dbReference type="GO" id="GO:0015386">
    <property type="term" value="F:potassium:proton antiporter activity"/>
    <property type="evidence" value="ECO:0007669"/>
    <property type="project" value="TreeGrafter"/>
</dbReference>
<evidence type="ECO:0000256" key="14">
    <source>
        <dbReference type="SAM" id="Phobius"/>
    </source>
</evidence>
<keyword evidence="6 12" id="KW-0812">Transmembrane</keyword>
<dbReference type="Pfam" id="PF16644">
    <property type="entry name" value="NEXCaM_BD"/>
    <property type="match status" value="1"/>
</dbReference>
<keyword evidence="18" id="KW-1185">Reference proteome</keyword>
<reference evidence="17" key="1">
    <citation type="submission" date="2023-06" db="EMBL/GenBank/DDBJ databases">
        <title>Reference genome for the Northern bat (Eptesicus nilssonii), a most northern bat species.</title>
        <authorList>
            <person name="Laine V.N."/>
            <person name="Pulliainen A.T."/>
            <person name="Lilley T.M."/>
        </authorList>
    </citation>
    <scope>NUCLEOTIDE SEQUENCE</scope>
    <source>
        <strain evidence="17">BLF_Eptnil</strain>
        <tissue evidence="17">Kidney</tissue>
    </source>
</reference>
<gene>
    <name evidence="17" type="ORF">QTO34_012830</name>
</gene>
<keyword evidence="5" id="KW-1003">Cell membrane</keyword>
<dbReference type="InterPro" id="IPR006153">
    <property type="entry name" value="Cation/H_exchanger_TM"/>
</dbReference>
<evidence type="ECO:0000256" key="2">
    <source>
        <dbReference type="ARBA" id="ARBA00007367"/>
    </source>
</evidence>
<evidence type="ECO:0000256" key="13">
    <source>
        <dbReference type="SAM" id="MobiDB-lite"/>
    </source>
</evidence>
<dbReference type="PANTHER" id="PTHR10110:SF103">
    <property type="entry name" value="SODIUM_HYDROGEN EXCHANGER 4"/>
    <property type="match status" value="1"/>
</dbReference>
<dbReference type="AlphaFoldDB" id="A0AA40HAI0"/>
<keyword evidence="3 12" id="KW-0813">Transport</keyword>
<dbReference type="GO" id="GO:0005886">
    <property type="term" value="C:plasma membrane"/>
    <property type="evidence" value="ECO:0007669"/>
    <property type="project" value="UniProtKB-SubCell"/>
</dbReference>
<dbReference type="GO" id="GO:0098719">
    <property type="term" value="P:sodium ion import across plasma membrane"/>
    <property type="evidence" value="ECO:0007669"/>
    <property type="project" value="TreeGrafter"/>
</dbReference>
<feature type="domain" description="Sodium/hydrogen exchanger regulatory region" evidence="16">
    <location>
        <begin position="458"/>
        <end position="491"/>
    </location>
</feature>
<comment type="caution">
    <text evidence="17">The sequence shown here is derived from an EMBL/GenBank/DDBJ whole genome shotgun (WGS) entry which is preliminary data.</text>
</comment>
<feature type="transmembrane region" description="Helical" evidence="14">
    <location>
        <begin position="161"/>
        <end position="183"/>
    </location>
</feature>
<evidence type="ECO:0000256" key="7">
    <source>
        <dbReference type="ARBA" id="ARBA00022989"/>
    </source>
</evidence>
<comment type="subcellular location">
    <subcellularLocation>
        <location evidence="1">Cell membrane</location>
        <topology evidence="1">Multi-pass membrane protein</topology>
    </subcellularLocation>
</comment>
<evidence type="ECO:0000256" key="12">
    <source>
        <dbReference type="RuleBase" id="RU003722"/>
    </source>
</evidence>
<sequence length="514" mass="58281">MGQRQSHVLARLRLSVSLLTNQDQQWVIKLLLHFSLPQSGLSAEVRCQFWTRQWHDRNQQIATTSQKCELSREMEKHWEKASHGLGIFWGVLYNILIAFTKMHKFESIEPVDILAGCARFIIVGVGGVFFGIIFGFVSAFITRFTQNISAIEPLIVFMFSYLSYLSAETLYLSGILAITACAVTMKKYVEENVSQTSYTTIKYFMKMLSSVSETLIFIFMGVSTVGKNHEWNWAFRRLHAGLLPDLESHQRICSLYISNRFRTFPFSTKDQCIIFYSGVRGAGSFSLAFLLPLSLFPRKNMFVTATLVVIYFTVFIQGITIGPLVRYLDVKKTNKKESINEELHIRLMDHLKAGIEDVCGQWSHYQVRDKFKKFDHKYLRKILIRENLPRSSIVSLYKKLEVKQALEMAETGALSASAFARPHPPGSCQALSSDPRLLGSSHPPPAAGASSCWSVNMAQRTQGTKRLSPEDVASMRDLLTRNMYQVRQRVSRATRLLLLASGSRPLAALPGHPL</sequence>
<feature type="transmembrane region" description="Helical" evidence="14">
    <location>
        <begin position="120"/>
        <end position="141"/>
    </location>
</feature>
<evidence type="ECO:0000313" key="18">
    <source>
        <dbReference type="Proteomes" id="UP001177744"/>
    </source>
</evidence>
<dbReference type="PANTHER" id="PTHR10110">
    <property type="entry name" value="SODIUM/HYDROGEN EXCHANGER"/>
    <property type="match status" value="1"/>
</dbReference>
<feature type="transmembrane region" description="Helical" evidence="14">
    <location>
        <begin position="273"/>
        <end position="295"/>
    </location>
</feature>
<evidence type="ECO:0000256" key="11">
    <source>
        <dbReference type="ARBA" id="ARBA00023201"/>
    </source>
</evidence>
<dbReference type="Pfam" id="PF00999">
    <property type="entry name" value="Na_H_Exchanger"/>
    <property type="match status" value="1"/>
</dbReference>
<evidence type="ECO:0000256" key="10">
    <source>
        <dbReference type="ARBA" id="ARBA00023136"/>
    </source>
</evidence>
<dbReference type="Gene3D" id="6.10.250.1040">
    <property type="match status" value="1"/>
</dbReference>
<proteinExistence type="inferred from homology"/>
<evidence type="ECO:0000256" key="1">
    <source>
        <dbReference type="ARBA" id="ARBA00004651"/>
    </source>
</evidence>
<evidence type="ECO:0000256" key="3">
    <source>
        <dbReference type="ARBA" id="ARBA00022448"/>
    </source>
</evidence>
<feature type="region of interest" description="Disordered" evidence="13">
    <location>
        <begin position="425"/>
        <end position="450"/>
    </location>
</feature>
<dbReference type="InterPro" id="IPR004709">
    <property type="entry name" value="NaH_exchanger"/>
</dbReference>
<dbReference type="Proteomes" id="UP001177744">
    <property type="component" value="Unassembled WGS sequence"/>
</dbReference>
<keyword evidence="10 14" id="KW-0472">Membrane</keyword>
<name>A0AA40HAI0_CNENI</name>
<dbReference type="InterPro" id="IPR018422">
    <property type="entry name" value="Cation/H_exchanger_CPA1"/>
</dbReference>
<comment type="similarity">
    <text evidence="2 12">Belongs to the monovalent cation:proton antiporter 1 (CPA1) transporter (TC 2.A.36) family.</text>
</comment>
<dbReference type="GO" id="GO:0051453">
    <property type="term" value="P:regulation of intracellular pH"/>
    <property type="evidence" value="ECO:0007669"/>
    <property type="project" value="TreeGrafter"/>
</dbReference>
<dbReference type="InterPro" id="IPR032103">
    <property type="entry name" value="NHE_CaM-bd"/>
</dbReference>
<keyword evidence="7 14" id="KW-1133">Transmembrane helix</keyword>
<evidence type="ECO:0000256" key="9">
    <source>
        <dbReference type="ARBA" id="ARBA00023065"/>
    </source>
</evidence>
<feature type="transmembrane region" description="Helical" evidence="14">
    <location>
        <begin position="302"/>
        <end position="325"/>
    </location>
</feature>